<feature type="non-terminal residue" evidence="1">
    <location>
        <position position="1"/>
    </location>
</feature>
<reference evidence="1" key="1">
    <citation type="journal article" date="2014" name="Front. Microbiol.">
        <title>High frequency of phylogenetically diverse reductive dehalogenase-homologous genes in deep subseafloor sedimentary metagenomes.</title>
        <authorList>
            <person name="Kawai M."/>
            <person name="Futagami T."/>
            <person name="Toyoda A."/>
            <person name="Takaki Y."/>
            <person name="Nishi S."/>
            <person name="Hori S."/>
            <person name="Arai W."/>
            <person name="Tsubouchi T."/>
            <person name="Morono Y."/>
            <person name="Uchiyama I."/>
            <person name="Ito T."/>
            <person name="Fujiyama A."/>
            <person name="Inagaki F."/>
            <person name="Takami H."/>
        </authorList>
    </citation>
    <scope>NUCLEOTIDE SEQUENCE</scope>
    <source>
        <strain evidence="1">Expedition CK06-06</strain>
    </source>
</reference>
<comment type="caution">
    <text evidence="1">The sequence shown here is derived from an EMBL/GenBank/DDBJ whole genome shotgun (WGS) entry which is preliminary data.</text>
</comment>
<evidence type="ECO:0000313" key="1">
    <source>
        <dbReference type="EMBL" id="GAG71958.1"/>
    </source>
</evidence>
<name>X1AH05_9ZZZZ</name>
<organism evidence="1">
    <name type="scientific">marine sediment metagenome</name>
    <dbReference type="NCBI Taxonomy" id="412755"/>
    <lineage>
        <taxon>unclassified sequences</taxon>
        <taxon>metagenomes</taxon>
        <taxon>ecological metagenomes</taxon>
    </lineage>
</organism>
<dbReference type="EMBL" id="BART01001643">
    <property type="protein sequence ID" value="GAG71958.1"/>
    <property type="molecule type" value="Genomic_DNA"/>
</dbReference>
<proteinExistence type="predicted"/>
<accession>X1AH05</accession>
<dbReference type="AlphaFoldDB" id="X1AH05"/>
<gene>
    <name evidence="1" type="ORF">S01H4_05604</name>
</gene>
<sequence length="108" mass="12535">ISSYWYKKSTIPFKLSLYSNIPDEKDDSSIYPLFSGVSEENKKINELSFKCLKMFTELFHANSLFIVNNDIKIPDSLKKIKIPIVKIRKLEKVDDEAEFIDLIQESGN</sequence>
<protein>
    <submittedName>
        <fullName evidence="1">Uncharacterized protein</fullName>
    </submittedName>
</protein>